<name>A0ABY4D800_9SPIR</name>
<sequence length="45" mass="4977">MFLKILEKIIAKPVVNGWSIPPAKGRNSTARMAVAWTGGMPIRIR</sequence>
<protein>
    <submittedName>
        <fullName evidence="1">Uncharacterized protein</fullName>
    </submittedName>
</protein>
<dbReference type="EMBL" id="CP094929">
    <property type="protein sequence ID" value="UOM50130.1"/>
    <property type="molecule type" value="Genomic_DNA"/>
</dbReference>
<evidence type="ECO:0000313" key="2">
    <source>
        <dbReference type="Proteomes" id="UP000829708"/>
    </source>
</evidence>
<dbReference type="RefSeq" id="WP_244771522.1">
    <property type="nucleotide sequence ID" value="NZ_CP094929.1"/>
</dbReference>
<accession>A0ABY4D800</accession>
<organism evidence="1 2">
    <name type="scientific">Sphaerochaeta associata</name>
    <dbReference type="NCBI Taxonomy" id="1129264"/>
    <lineage>
        <taxon>Bacteria</taxon>
        <taxon>Pseudomonadati</taxon>
        <taxon>Spirochaetota</taxon>
        <taxon>Spirochaetia</taxon>
        <taxon>Spirochaetales</taxon>
        <taxon>Sphaerochaetaceae</taxon>
        <taxon>Sphaerochaeta</taxon>
    </lineage>
</organism>
<proteinExistence type="predicted"/>
<evidence type="ECO:0000313" key="1">
    <source>
        <dbReference type="EMBL" id="UOM50130.1"/>
    </source>
</evidence>
<gene>
    <name evidence="1" type="ORF">MUG09_11250</name>
</gene>
<dbReference type="Proteomes" id="UP000829708">
    <property type="component" value="Chromosome"/>
</dbReference>
<keyword evidence="2" id="KW-1185">Reference proteome</keyword>
<reference evidence="2" key="1">
    <citation type="journal article" date="2024" name="J Bioinform Genom">
        <title>Complete genome sequence of the type strain bacterium Sphaerochaeta associata GLS2t (VKM B-2742)t.</title>
        <authorList>
            <person name="Troshina O.Y."/>
            <person name="Tepeeva A.N."/>
            <person name="Arzamasceva V.O."/>
            <person name="Whitman W.B."/>
            <person name="Varghese N."/>
            <person name="Shapiro N."/>
            <person name="Woyke T."/>
            <person name="Kripides N.C."/>
            <person name="Vasilenko O.V."/>
        </authorList>
    </citation>
    <scope>NUCLEOTIDE SEQUENCE [LARGE SCALE GENOMIC DNA]</scope>
    <source>
        <strain evidence="2">GLS2T</strain>
    </source>
</reference>